<accession>A0A812TCR1</accession>
<feature type="transmembrane region" description="Helical" evidence="1">
    <location>
        <begin position="133"/>
        <end position="154"/>
    </location>
</feature>
<comment type="caution">
    <text evidence="2">The sequence shown here is derived from an EMBL/GenBank/DDBJ whole genome shotgun (WGS) entry which is preliminary data.</text>
</comment>
<feature type="transmembrane region" description="Helical" evidence="1">
    <location>
        <begin position="385"/>
        <end position="402"/>
    </location>
</feature>
<name>A0A812TCR1_SYMPI</name>
<keyword evidence="1" id="KW-0472">Membrane</keyword>
<organism evidence="2 3">
    <name type="scientific">Symbiodinium pilosum</name>
    <name type="common">Dinoflagellate</name>
    <dbReference type="NCBI Taxonomy" id="2952"/>
    <lineage>
        <taxon>Eukaryota</taxon>
        <taxon>Sar</taxon>
        <taxon>Alveolata</taxon>
        <taxon>Dinophyceae</taxon>
        <taxon>Suessiales</taxon>
        <taxon>Symbiodiniaceae</taxon>
        <taxon>Symbiodinium</taxon>
    </lineage>
</organism>
<protein>
    <recommendedName>
        <fullName evidence="4">Acyltransferase 3 domain-containing protein</fullName>
    </recommendedName>
</protein>
<feature type="transmembrane region" description="Helical" evidence="1">
    <location>
        <begin position="76"/>
        <end position="94"/>
    </location>
</feature>
<feature type="transmembrane region" description="Helical" evidence="1">
    <location>
        <begin position="323"/>
        <end position="340"/>
    </location>
</feature>
<evidence type="ECO:0000313" key="2">
    <source>
        <dbReference type="EMBL" id="CAE7517000.1"/>
    </source>
</evidence>
<feature type="transmembrane region" description="Helical" evidence="1">
    <location>
        <begin position="282"/>
        <end position="303"/>
    </location>
</feature>
<feature type="transmembrane region" description="Helical" evidence="1">
    <location>
        <begin position="161"/>
        <end position="183"/>
    </location>
</feature>
<gene>
    <name evidence="2" type="ORF">SPIL2461_LOCUS13506</name>
</gene>
<keyword evidence="1" id="KW-0812">Transmembrane</keyword>
<sequence length="435" mass="47841">MVVLVVYAHISRSGVPGGVQDKISPDDRIYTDKNPSPFAVRWISEVRQYCLPLLFYVSGAASACSFKQAPSGFGKIAVYTFLGVALNGVLWVMGPQNPECDPGSCHLRPECKGAVFDFTISPWSGKLFPILFQMWYCVMLIALMLINWPLFAYLHKKSCHAAILILQLVLTGALVSAFVVLAGEEIEQPLLVASLKVACEGAFLATAMLARPEHRPSWLPLRFVHYLLGLLMFLAFGCTPIAPRIESISPSFILYIFTGFNKAFQLGFIITLSRLPGWEEALPIVSIYWPMLVILRTVTAPSTSWFAGGNLTYPYYPRLADRALYAAGAVVVMFVVDRVGRHVNCNALPESLANMALLLYLLHPWIMAILIVVTRGTPLEDAGSLWLLALAVGWVLGLCCTIKPRTICRARRDSKSLATCNGDSESSSQEDSVDA</sequence>
<feature type="transmembrane region" description="Helical" evidence="1">
    <location>
        <begin position="352"/>
        <end position="373"/>
    </location>
</feature>
<proteinExistence type="predicted"/>
<keyword evidence="3" id="KW-1185">Reference proteome</keyword>
<feature type="transmembrane region" description="Helical" evidence="1">
    <location>
        <begin position="248"/>
        <end position="270"/>
    </location>
</feature>
<feature type="transmembrane region" description="Helical" evidence="1">
    <location>
        <begin position="189"/>
        <end position="211"/>
    </location>
</feature>
<reference evidence="2" key="1">
    <citation type="submission" date="2021-02" db="EMBL/GenBank/DDBJ databases">
        <authorList>
            <person name="Dougan E. K."/>
            <person name="Rhodes N."/>
            <person name="Thang M."/>
            <person name="Chan C."/>
        </authorList>
    </citation>
    <scope>NUCLEOTIDE SEQUENCE</scope>
</reference>
<dbReference type="OrthoDB" id="1658288at2759"/>
<dbReference type="Proteomes" id="UP000649617">
    <property type="component" value="Unassembled WGS sequence"/>
</dbReference>
<dbReference type="AlphaFoldDB" id="A0A812TCR1"/>
<dbReference type="EMBL" id="CAJNIZ010029557">
    <property type="protein sequence ID" value="CAE7517000.1"/>
    <property type="molecule type" value="Genomic_DNA"/>
</dbReference>
<feature type="transmembrane region" description="Helical" evidence="1">
    <location>
        <begin position="223"/>
        <end position="242"/>
    </location>
</feature>
<keyword evidence="1" id="KW-1133">Transmembrane helix</keyword>
<evidence type="ECO:0008006" key="4">
    <source>
        <dbReference type="Google" id="ProtNLM"/>
    </source>
</evidence>
<evidence type="ECO:0000313" key="3">
    <source>
        <dbReference type="Proteomes" id="UP000649617"/>
    </source>
</evidence>
<evidence type="ECO:0000256" key="1">
    <source>
        <dbReference type="SAM" id="Phobius"/>
    </source>
</evidence>